<dbReference type="Gene3D" id="3.30.450.330">
    <property type="match status" value="1"/>
</dbReference>
<evidence type="ECO:0000259" key="6">
    <source>
        <dbReference type="Pfam" id="PF00905"/>
    </source>
</evidence>
<evidence type="ECO:0000256" key="5">
    <source>
        <dbReference type="SAM" id="Phobius"/>
    </source>
</evidence>
<feature type="transmembrane region" description="Helical" evidence="5">
    <location>
        <begin position="60"/>
        <end position="84"/>
    </location>
</feature>
<dbReference type="InterPro" id="IPR036138">
    <property type="entry name" value="PBP_dimer_sf"/>
</dbReference>
<proteinExistence type="predicted"/>
<evidence type="ECO:0000256" key="2">
    <source>
        <dbReference type="ARBA" id="ARBA00022645"/>
    </source>
</evidence>
<feature type="compositionally biased region" description="Polar residues" evidence="4">
    <location>
        <begin position="24"/>
        <end position="33"/>
    </location>
</feature>
<protein>
    <submittedName>
        <fullName evidence="8">Penicillin-binding protein 2</fullName>
    </submittedName>
</protein>
<dbReference type="PANTHER" id="PTHR30627">
    <property type="entry name" value="PEPTIDOGLYCAN D,D-TRANSPEPTIDASE"/>
    <property type="match status" value="1"/>
</dbReference>
<feature type="compositionally biased region" description="Low complexity" evidence="4">
    <location>
        <begin position="654"/>
        <end position="667"/>
    </location>
</feature>
<evidence type="ECO:0000256" key="3">
    <source>
        <dbReference type="ARBA" id="ARBA00023136"/>
    </source>
</evidence>
<dbReference type="PANTHER" id="PTHR30627:SF1">
    <property type="entry name" value="PEPTIDOGLYCAN D,D-TRANSPEPTIDASE FTSI"/>
    <property type="match status" value="1"/>
</dbReference>
<dbReference type="Proteomes" id="UP000660885">
    <property type="component" value="Unassembled WGS sequence"/>
</dbReference>
<dbReference type="SUPFAM" id="SSF56601">
    <property type="entry name" value="beta-lactamase/transpeptidase-like"/>
    <property type="match status" value="1"/>
</dbReference>
<dbReference type="InterPro" id="IPR005311">
    <property type="entry name" value="PBP_dimer"/>
</dbReference>
<evidence type="ECO:0000313" key="9">
    <source>
        <dbReference type="Proteomes" id="UP000660885"/>
    </source>
</evidence>
<keyword evidence="5" id="KW-1133">Transmembrane helix</keyword>
<comment type="subcellular location">
    <subcellularLocation>
        <location evidence="1">Membrane</location>
    </subcellularLocation>
</comment>
<evidence type="ECO:0000259" key="7">
    <source>
        <dbReference type="Pfam" id="PF03717"/>
    </source>
</evidence>
<name>A0ABS1U9T8_9PROT</name>
<dbReference type="SUPFAM" id="SSF56519">
    <property type="entry name" value="Penicillin binding protein dimerisation domain"/>
    <property type="match status" value="1"/>
</dbReference>
<keyword evidence="5" id="KW-0812">Transmembrane</keyword>
<keyword evidence="2" id="KW-0121">Carboxypeptidase</keyword>
<feature type="region of interest" description="Disordered" evidence="4">
    <location>
        <begin position="642"/>
        <end position="720"/>
    </location>
</feature>
<sequence>MSGPQDELRLPPSPDQAPAGRPRGSTTGASLATSPARALVRIAAPELAKRAQLEKTRGRLVIAAGGFAVLFGAVTLKLAFATLIDPMTPKPRAAVRMPTGESTSGRAAITDRNGEVLAVSLQVTELYANPQEINDPAEAAERLLTVLPGLDRERLIARITPRMVPGTERPVEFAYIARNLPPRQQQAINDLGIAGFHFRPAERRFYPQGSAAAHVLGQVDVDGRGIAGVERSFDERLRTERGPLRLSVDVRVQVALRESVQKAIADYNGIGGAGVVMDVNTGEVLAMVSLPDYDASDPGGLQRREGQGQAAGQAAAGQAGAGQPLLRQAVARPMAAAGTVKQDQDPHFNRATVGLYEPGSTFKLLTAAMALDAGTANIWSTYDASRPIRYGRFTISDYKGKNRVLSLPEVMAYSSNLGAAHMAVAVGPARHREFMGRMGMLQRLGVELPEVARPLAPTANGWRDINTMTVAFGHGISVSPLHVVTGIAALANGGILRPPTVVAQPADAQREGVRVISERTSETMRRLMRLVVTDGSGKGADVPGYFVGGKTGTAQKVGPRGGYLQDKRIAAFVGAFPLNAPRYAIYVMVDEPKPNAQSHGYATAGWVAAPAAGAVIRRVAPILGLVPETGERIPQIQQTLAIPMQPGRPPRAAPPVAAAPGPRGTPAAAPPTAPTTGVAPGPSLVPPAPALRRTDAEPPSGLLRFALGPASPREAGLAPR</sequence>
<feature type="domain" description="Penicillin-binding protein dimerisation" evidence="7">
    <location>
        <begin position="104"/>
        <end position="250"/>
    </location>
</feature>
<gene>
    <name evidence="8" type="ORF">JMJ56_26015</name>
</gene>
<dbReference type="InterPro" id="IPR050515">
    <property type="entry name" value="Beta-lactam/transpept"/>
</dbReference>
<dbReference type="InterPro" id="IPR001460">
    <property type="entry name" value="PCN-bd_Tpept"/>
</dbReference>
<feature type="region of interest" description="Disordered" evidence="4">
    <location>
        <begin position="1"/>
        <end position="33"/>
    </location>
</feature>
<feature type="region of interest" description="Disordered" evidence="4">
    <location>
        <begin position="296"/>
        <end position="318"/>
    </location>
</feature>
<dbReference type="Gene3D" id="3.90.1310.10">
    <property type="entry name" value="Penicillin-binding protein 2a (Domain 2)"/>
    <property type="match status" value="1"/>
</dbReference>
<comment type="caution">
    <text evidence="8">The sequence shown here is derived from an EMBL/GenBank/DDBJ whole genome shotgun (WGS) entry which is preliminary data.</text>
</comment>
<keyword evidence="2" id="KW-0645">Protease</keyword>
<feature type="domain" description="Penicillin-binding protein transpeptidase" evidence="6">
    <location>
        <begin position="272"/>
        <end position="600"/>
    </location>
</feature>
<reference evidence="8 9" key="1">
    <citation type="submission" date="2021-01" db="EMBL/GenBank/DDBJ databases">
        <title>Belnapia mucosa sp. nov. and Belnapia arida sp. nov., isolated from the Tabernas Desert (Almeria, Spain).</title>
        <authorList>
            <person name="Molina-Menor E."/>
            <person name="Vidal-Verdu A."/>
            <person name="Calonge A."/>
            <person name="Satari L."/>
            <person name="Pereto J."/>
            <person name="Porcar M."/>
        </authorList>
    </citation>
    <scope>NUCLEOTIDE SEQUENCE [LARGE SCALE GENOMIC DNA]</scope>
    <source>
        <strain evidence="8 9">T18</strain>
    </source>
</reference>
<evidence type="ECO:0000256" key="1">
    <source>
        <dbReference type="ARBA" id="ARBA00004370"/>
    </source>
</evidence>
<keyword evidence="3 5" id="KW-0472">Membrane</keyword>
<dbReference type="Pfam" id="PF00905">
    <property type="entry name" value="Transpeptidase"/>
    <property type="match status" value="1"/>
</dbReference>
<dbReference type="EMBL" id="JAETWB010000027">
    <property type="protein sequence ID" value="MBL6081452.1"/>
    <property type="molecule type" value="Genomic_DNA"/>
</dbReference>
<evidence type="ECO:0000313" key="8">
    <source>
        <dbReference type="EMBL" id="MBL6081452.1"/>
    </source>
</evidence>
<dbReference type="Gene3D" id="3.40.710.10">
    <property type="entry name" value="DD-peptidase/beta-lactamase superfamily"/>
    <property type="match status" value="1"/>
</dbReference>
<feature type="compositionally biased region" description="Low complexity" evidence="4">
    <location>
        <begin position="307"/>
        <end position="318"/>
    </location>
</feature>
<evidence type="ECO:0000256" key="4">
    <source>
        <dbReference type="SAM" id="MobiDB-lite"/>
    </source>
</evidence>
<organism evidence="8 9">
    <name type="scientific">Belnapia arida</name>
    <dbReference type="NCBI Taxonomy" id="2804533"/>
    <lineage>
        <taxon>Bacteria</taxon>
        <taxon>Pseudomonadati</taxon>
        <taxon>Pseudomonadota</taxon>
        <taxon>Alphaproteobacteria</taxon>
        <taxon>Acetobacterales</taxon>
        <taxon>Roseomonadaceae</taxon>
        <taxon>Belnapia</taxon>
    </lineage>
</organism>
<dbReference type="Pfam" id="PF03717">
    <property type="entry name" value="PBP_dimer"/>
    <property type="match status" value="1"/>
</dbReference>
<keyword evidence="9" id="KW-1185">Reference proteome</keyword>
<accession>A0ABS1U9T8</accession>
<dbReference type="InterPro" id="IPR012338">
    <property type="entry name" value="Beta-lactam/transpept-like"/>
</dbReference>
<keyword evidence="2" id="KW-0378">Hydrolase</keyword>
<dbReference type="RefSeq" id="WP_202834672.1">
    <property type="nucleotide sequence ID" value="NZ_JAETWB010000027.1"/>
</dbReference>